<organism evidence="1 2">
    <name type="scientific">Fomitopsis schrenkii</name>
    <name type="common">Brown rot fungus</name>
    <dbReference type="NCBI Taxonomy" id="2126942"/>
    <lineage>
        <taxon>Eukaryota</taxon>
        <taxon>Fungi</taxon>
        <taxon>Dikarya</taxon>
        <taxon>Basidiomycota</taxon>
        <taxon>Agaricomycotina</taxon>
        <taxon>Agaricomycetes</taxon>
        <taxon>Polyporales</taxon>
        <taxon>Fomitopsis</taxon>
    </lineage>
</organism>
<dbReference type="Gene3D" id="3.30.160.60">
    <property type="entry name" value="Classic Zinc Finger"/>
    <property type="match status" value="1"/>
</dbReference>
<name>S8F5S8_FOMSC</name>
<evidence type="ECO:0000313" key="1">
    <source>
        <dbReference type="EMBL" id="EPS94239.1"/>
    </source>
</evidence>
<evidence type="ECO:0008006" key="3">
    <source>
        <dbReference type="Google" id="ProtNLM"/>
    </source>
</evidence>
<dbReference type="EMBL" id="KE504240">
    <property type="protein sequence ID" value="EPS94239.1"/>
    <property type="molecule type" value="Genomic_DNA"/>
</dbReference>
<evidence type="ECO:0000313" key="2">
    <source>
        <dbReference type="Proteomes" id="UP000015241"/>
    </source>
</evidence>
<dbReference type="OrthoDB" id="2787989at2759"/>
<dbReference type="HOGENOM" id="CLU_126337_3_0_1"/>
<gene>
    <name evidence="1" type="ORF">FOMPIDRAFT_1134756</name>
</gene>
<dbReference type="InParanoid" id="S8F5S8"/>
<reference evidence="1 2" key="1">
    <citation type="journal article" date="2012" name="Science">
        <title>The Paleozoic origin of enzymatic lignin decomposition reconstructed from 31 fungal genomes.</title>
        <authorList>
            <person name="Floudas D."/>
            <person name="Binder M."/>
            <person name="Riley R."/>
            <person name="Barry K."/>
            <person name="Blanchette R.A."/>
            <person name="Henrissat B."/>
            <person name="Martinez A.T."/>
            <person name="Otillar R."/>
            <person name="Spatafora J.W."/>
            <person name="Yadav J.S."/>
            <person name="Aerts A."/>
            <person name="Benoit I."/>
            <person name="Boyd A."/>
            <person name="Carlson A."/>
            <person name="Copeland A."/>
            <person name="Coutinho P.M."/>
            <person name="de Vries R.P."/>
            <person name="Ferreira P."/>
            <person name="Findley K."/>
            <person name="Foster B."/>
            <person name="Gaskell J."/>
            <person name="Glotzer D."/>
            <person name="Gorecki P."/>
            <person name="Heitman J."/>
            <person name="Hesse C."/>
            <person name="Hori C."/>
            <person name="Igarashi K."/>
            <person name="Jurgens J.A."/>
            <person name="Kallen N."/>
            <person name="Kersten P."/>
            <person name="Kohler A."/>
            <person name="Kuees U."/>
            <person name="Kumar T.K.A."/>
            <person name="Kuo A."/>
            <person name="LaButti K."/>
            <person name="Larrondo L.F."/>
            <person name="Lindquist E."/>
            <person name="Ling A."/>
            <person name="Lombard V."/>
            <person name="Lucas S."/>
            <person name="Lundell T."/>
            <person name="Martin R."/>
            <person name="McLaughlin D.J."/>
            <person name="Morgenstern I."/>
            <person name="Morin E."/>
            <person name="Murat C."/>
            <person name="Nagy L.G."/>
            <person name="Nolan M."/>
            <person name="Ohm R.A."/>
            <person name="Patyshakuliyeva A."/>
            <person name="Rokas A."/>
            <person name="Ruiz-Duenas F.J."/>
            <person name="Sabat G."/>
            <person name="Salamov A."/>
            <person name="Samejima M."/>
            <person name="Schmutz J."/>
            <person name="Slot J.C."/>
            <person name="St John F."/>
            <person name="Stenlid J."/>
            <person name="Sun H."/>
            <person name="Sun S."/>
            <person name="Syed K."/>
            <person name="Tsang A."/>
            <person name="Wiebenga A."/>
            <person name="Young D."/>
            <person name="Pisabarro A."/>
            <person name="Eastwood D.C."/>
            <person name="Martin F."/>
            <person name="Cullen D."/>
            <person name="Grigoriev I.V."/>
            <person name="Hibbett D.S."/>
        </authorList>
    </citation>
    <scope>NUCLEOTIDE SEQUENCE</scope>
    <source>
        <strain evidence="2">FP-58527</strain>
    </source>
</reference>
<dbReference type="SUPFAM" id="SSF57667">
    <property type="entry name" value="beta-beta-alpha zinc fingers"/>
    <property type="match status" value="1"/>
</dbReference>
<sequence>RGVPGVRQHLWQYHQSHLVRDAHGKYVCQWLTSTGHACAMTISDLDNLARHMASVHLKLTAQKCPTCGSHFSRTDALLRHCRKCG</sequence>
<accession>S8F5S8</accession>
<dbReference type="Proteomes" id="UP000015241">
    <property type="component" value="Unassembled WGS sequence"/>
</dbReference>
<dbReference type="AlphaFoldDB" id="S8F5S8"/>
<feature type="non-terminal residue" evidence="1">
    <location>
        <position position="1"/>
    </location>
</feature>
<dbReference type="InterPro" id="IPR036236">
    <property type="entry name" value="Znf_C2H2_sf"/>
</dbReference>
<proteinExistence type="predicted"/>
<protein>
    <recommendedName>
        <fullName evidence="3">C2H2-type domain-containing protein</fullName>
    </recommendedName>
</protein>
<keyword evidence="2" id="KW-1185">Reference proteome</keyword>